<dbReference type="EMBL" id="QRUP01000001">
    <property type="protein sequence ID" value="RGR76866.1"/>
    <property type="molecule type" value="Genomic_DNA"/>
</dbReference>
<organism evidence="1 2">
    <name type="scientific">Holdemania filiformis</name>
    <dbReference type="NCBI Taxonomy" id="61171"/>
    <lineage>
        <taxon>Bacteria</taxon>
        <taxon>Bacillati</taxon>
        <taxon>Bacillota</taxon>
        <taxon>Erysipelotrichia</taxon>
        <taxon>Erysipelotrichales</taxon>
        <taxon>Erysipelotrichaceae</taxon>
        <taxon>Holdemania</taxon>
    </lineage>
</organism>
<dbReference type="GeneID" id="83013952"/>
<sequence length="283" mass="30991">MLFGGDKKRIKYEVVNLFDARQSPGSVSGSRTFDRPVYVDKVYMSWFRSYNDYKATVTVKVTLEDDTQRTIYSISNSEVIGGENAVLNVNSKIKAIRFEMFSGSVGGNGIGYQLTFLALKNSGVGRLNLLKSLLLRDFSTFSPTRKTVGKEVSNMLFGGSKSRGNSAIPAGYKLKFGSLAKAEIANVIPVAIKMSNYQHETSRTGETSYGSCTMYATGGNKTLLSDYTRMAGNWHLTEVSGGVFWLPAYFGTDGLHFEELKTITGFSGSPTIVAWLERTGGGR</sequence>
<evidence type="ECO:0000313" key="2">
    <source>
        <dbReference type="Proteomes" id="UP000284178"/>
    </source>
</evidence>
<dbReference type="RefSeq" id="WP_117892470.1">
    <property type="nucleotide sequence ID" value="NZ_CABJCV010000001.1"/>
</dbReference>
<name>A0A412G6K6_9FIRM</name>
<protein>
    <submittedName>
        <fullName evidence="1">Uncharacterized protein</fullName>
    </submittedName>
</protein>
<evidence type="ECO:0000313" key="1">
    <source>
        <dbReference type="EMBL" id="RGR76866.1"/>
    </source>
</evidence>
<keyword evidence="2" id="KW-1185">Reference proteome</keyword>
<reference evidence="1 2" key="1">
    <citation type="submission" date="2018-08" db="EMBL/GenBank/DDBJ databases">
        <title>A genome reference for cultivated species of the human gut microbiota.</title>
        <authorList>
            <person name="Zou Y."/>
            <person name="Xue W."/>
            <person name="Luo G."/>
        </authorList>
    </citation>
    <scope>NUCLEOTIDE SEQUENCE [LARGE SCALE GENOMIC DNA]</scope>
    <source>
        <strain evidence="1 2">AF24-29</strain>
    </source>
</reference>
<proteinExistence type="predicted"/>
<dbReference type="Proteomes" id="UP000284178">
    <property type="component" value="Unassembled WGS sequence"/>
</dbReference>
<gene>
    <name evidence="1" type="ORF">DWY25_00815</name>
</gene>
<accession>A0A412G6K6</accession>
<dbReference type="AlphaFoldDB" id="A0A412G6K6"/>
<comment type="caution">
    <text evidence="1">The sequence shown here is derived from an EMBL/GenBank/DDBJ whole genome shotgun (WGS) entry which is preliminary data.</text>
</comment>